<comment type="caution">
    <text evidence="8">The sequence shown here is derived from an EMBL/GenBank/DDBJ whole genome shotgun (WGS) entry which is preliminary data.</text>
</comment>
<dbReference type="Gene3D" id="3.30.2350.10">
    <property type="entry name" value="Pseudouridine synthase"/>
    <property type="match status" value="1"/>
</dbReference>
<dbReference type="AlphaFoldDB" id="A0A9D2G616"/>
<protein>
    <recommendedName>
        <fullName evidence="4">RNA pseudouridylate synthase</fullName>
    </recommendedName>
    <alternativeName>
        <fullName evidence="5">RNA-uridine isomerase</fullName>
    </alternativeName>
</protein>
<evidence type="ECO:0000256" key="3">
    <source>
        <dbReference type="ARBA" id="ARBA00023235"/>
    </source>
</evidence>
<dbReference type="Pfam" id="PF01479">
    <property type="entry name" value="S4"/>
    <property type="match status" value="1"/>
</dbReference>
<comment type="similarity">
    <text evidence="2">Belongs to the pseudouridine synthase RluA family.</text>
</comment>
<dbReference type="Proteomes" id="UP000824116">
    <property type="component" value="Unassembled WGS sequence"/>
</dbReference>
<dbReference type="InterPro" id="IPR020103">
    <property type="entry name" value="PsdUridine_synth_cat_dom_sf"/>
</dbReference>
<reference evidence="8" key="2">
    <citation type="submission" date="2021-04" db="EMBL/GenBank/DDBJ databases">
        <authorList>
            <person name="Gilroy R."/>
        </authorList>
    </citation>
    <scope>NUCLEOTIDE SEQUENCE</scope>
    <source>
        <strain evidence="8">CHK196-3914</strain>
    </source>
</reference>
<keyword evidence="3" id="KW-0413">Isomerase</keyword>
<dbReference type="CDD" id="cd02869">
    <property type="entry name" value="PseudoU_synth_RluA_like"/>
    <property type="match status" value="1"/>
</dbReference>
<accession>A0A9D2G616</accession>
<reference evidence="8" key="1">
    <citation type="journal article" date="2021" name="PeerJ">
        <title>Extensive microbial diversity within the chicken gut microbiome revealed by metagenomics and culture.</title>
        <authorList>
            <person name="Gilroy R."/>
            <person name="Ravi A."/>
            <person name="Getino M."/>
            <person name="Pursley I."/>
            <person name="Horton D.L."/>
            <person name="Alikhan N.F."/>
            <person name="Baker D."/>
            <person name="Gharbi K."/>
            <person name="Hall N."/>
            <person name="Watson M."/>
            <person name="Adriaenssens E.M."/>
            <person name="Foster-Nyarko E."/>
            <person name="Jarju S."/>
            <person name="Secka A."/>
            <person name="Antonio M."/>
            <person name="Oren A."/>
            <person name="Chaudhuri R.R."/>
            <person name="La Ragione R."/>
            <person name="Hildebrand F."/>
            <person name="Pallen M.J."/>
        </authorList>
    </citation>
    <scope>NUCLEOTIDE SEQUENCE</scope>
    <source>
        <strain evidence="8">CHK196-3914</strain>
    </source>
</reference>
<evidence type="ECO:0000256" key="1">
    <source>
        <dbReference type="ARBA" id="ARBA00000073"/>
    </source>
</evidence>
<organism evidence="8 9">
    <name type="scientific">Candidatus Mediterraneibacter stercoravium</name>
    <dbReference type="NCBI Taxonomy" id="2838685"/>
    <lineage>
        <taxon>Bacteria</taxon>
        <taxon>Bacillati</taxon>
        <taxon>Bacillota</taxon>
        <taxon>Clostridia</taxon>
        <taxon>Lachnospirales</taxon>
        <taxon>Lachnospiraceae</taxon>
        <taxon>Mediterraneibacter</taxon>
    </lineage>
</organism>
<evidence type="ECO:0000256" key="6">
    <source>
        <dbReference type="PROSITE-ProRule" id="PRU00182"/>
    </source>
</evidence>
<dbReference type="InterPro" id="IPR036986">
    <property type="entry name" value="S4_RNA-bd_sf"/>
</dbReference>
<sequence>MREIRIRENESGQRLDKFLAKYMGLAPKSFFYKMMRKKNIVLNGKKTQGSEQLRQGDVVKLFLSDETIEKFTEKQGIYRKRALDILYEDRHTLFINKPAGMLSQKAKPSDQSLVEYLTAYLLDSGQITPEELRTFHPAVCNRLDRNTSGIVAAGKTLAALQELSAMFRERTVRKYYLCLVQGAVTGERKIRGFLTKDEKTNRVSVRSSEPGSFIETEYRALASERDVTLLEVHLITGKTHQIRAHLASEGHPVIGDYKYGDRTVNDRFREKYGLSSQLLHSFRLCFPKCCGELTELSGKEIQAPVPKLFLRICRDKGVM</sequence>
<dbReference type="SUPFAM" id="SSF55120">
    <property type="entry name" value="Pseudouridine synthase"/>
    <property type="match status" value="1"/>
</dbReference>
<dbReference type="CDD" id="cd00165">
    <property type="entry name" value="S4"/>
    <property type="match status" value="1"/>
</dbReference>
<dbReference type="GO" id="GO:0000455">
    <property type="term" value="P:enzyme-directed rRNA pseudouridine synthesis"/>
    <property type="evidence" value="ECO:0007669"/>
    <property type="project" value="UniProtKB-ARBA"/>
</dbReference>
<proteinExistence type="inferred from homology"/>
<gene>
    <name evidence="8" type="ORF">H9723_00745</name>
</gene>
<dbReference type="PANTHER" id="PTHR21600:SF83">
    <property type="entry name" value="PSEUDOURIDYLATE SYNTHASE RPUSD4, MITOCHONDRIAL"/>
    <property type="match status" value="1"/>
</dbReference>
<comment type="catalytic activity">
    <reaction evidence="1">
        <text>a uridine in RNA = a pseudouridine in RNA</text>
        <dbReference type="Rhea" id="RHEA:48348"/>
        <dbReference type="Rhea" id="RHEA-COMP:12068"/>
        <dbReference type="Rhea" id="RHEA-COMP:12069"/>
        <dbReference type="ChEBI" id="CHEBI:65314"/>
        <dbReference type="ChEBI" id="CHEBI:65315"/>
    </reaction>
</comment>
<dbReference type="GO" id="GO:0003723">
    <property type="term" value="F:RNA binding"/>
    <property type="evidence" value="ECO:0007669"/>
    <property type="project" value="UniProtKB-KW"/>
</dbReference>
<evidence type="ECO:0000256" key="4">
    <source>
        <dbReference type="ARBA" id="ARBA00031870"/>
    </source>
</evidence>
<dbReference type="GO" id="GO:0120159">
    <property type="term" value="F:rRNA pseudouridine synthase activity"/>
    <property type="evidence" value="ECO:0007669"/>
    <property type="project" value="UniProtKB-ARBA"/>
</dbReference>
<dbReference type="SUPFAM" id="SSF55174">
    <property type="entry name" value="Alpha-L RNA-binding motif"/>
    <property type="match status" value="1"/>
</dbReference>
<name>A0A9D2G616_9FIRM</name>
<feature type="domain" description="RNA-binding S4" evidence="7">
    <location>
        <begin position="13"/>
        <end position="77"/>
    </location>
</feature>
<dbReference type="InterPro" id="IPR006145">
    <property type="entry name" value="PsdUridine_synth_RsuA/RluA"/>
</dbReference>
<dbReference type="SMART" id="SM00363">
    <property type="entry name" value="S4"/>
    <property type="match status" value="1"/>
</dbReference>
<evidence type="ECO:0000259" key="7">
    <source>
        <dbReference type="SMART" id="SM00363"/>
    </source>
</evidence>
<dbReference type="Pfam" id="PF00849">
    <property type="entry name" value="PseudoU_synth_2"/>
    <property type="match status" value="1"/>
</dbReference>
<dbReference type="PANTHER" id="PTHR21600">
    <property type="entry name" value="MITOCHONDRIAL RNA PSEUDOURIDINE SYNTHASE"/>
    <property type="match status" value="1"/>
</dbReference>
<evidence type="ECO:0000313" key="9">
    <source>
        <dbReference type="Proteomes" id="UP000824116"/>
    </source>
</evidence>
<keyword evidence="6" id="KW-0694">RNA-binding</keyword>
<evidence type="ECO:0000256" key="5">
    <source>
        <dbReference type="ARBA" id="ARBA00033164"/>
    </source>
</evidence>
<dbReference type="InterPro" id="IPR002942">
    <property type="entry name" value="S4_RNA-bd"/>
</dbReference>
<dbReference type="PROSITE" id="PS50889">
    <property type="entry name" value="S4"/>
    <property type="match status" value="1"/>
</dbReference>
<evidence type="ECO:0000256" key="2">
    <source>
        <dbReference type="ARBA" id="ARBA00010876"/>
    </source>
</evidence>
<dbReference type="InterPro" id="IPR050188">
    <property type="entry name" value="RluA_PseudoU_synthase"/>
</dbReference>
<dbReference type="Gene3D" id="3.10.290.10">
    <property type="entry name" value="RNA-binding S4 domain"/>
    <property type="match status" value="1"/>
</dbReference>
<dbReference type="EMBL" id="DXAY01000015">
    <property type="protein sequence ID" value="HIZ73759.1"/>
    <property type="molecule type" value="Genomic_DNA"/>
</dbReference>
<evidence type="ECO:0000313" key="8">
    <source>
        <dbReference type="EMBL" id="HIZ73759.1"/>
    </source>
</evidence>